<evidence type="ECO:0000313" key="1">
    <source>
        <dbReference type="EMBL" id="ACR76959.1"/>
    </source>
</evidence>
<name>C4ZDI3_AGARV</name>
<dbReference type="AlphaFoldDB" id="C4ZDI3"/>
<dbReference type="KEGG" id="ere:EUBREC_3232"/>
<dbReference type="EMBL" id="CP001107">
    <property type="protein sequence ID" value="ACR76959.1"/>
    <property type="molecule type" value="Genomic_DNA"/>
</dbReference>
<gene>
    <name evidence="1" type="ordered locus">EUBREC_3232</name>
</gene>
<dbReference type="STRING" id="515619.EUBREC_3232"/>
<dbReference type="Proteomes" id="UP000001477">
    <property type="component" value="Chromosome"/>
</dbReference>
<dbReference type="PaxDb" id="515619-EUBREC_3232"/>
<proteinExistence type="predicted"/>
<sequence>MQIRKPAGLLSDNDVNRIIFHSTPITTGSIFSKKKLLTRPCQILFHSHFLFAQTPALR</sequence>
<protein>
    <submittedName>
        <fullName evidence="1">Uncharacterized protein</fullName>
    </submittedName>
</protein>
<dbReference type="HOGENOM" id="CLU_2972696_0_0_9"/>
<reference evidence="1 2" key="1">
    <citation type="journal article" date="2009" name="Proc. Natl. Acad. Sci. U.S.A.">
        <title>Characterizing a model human gut microbiota composed of members of its two dominant bacterial phyla.</title>
        <authorList>
            <person name="Mahowald M.A."/>
            <person name="Rey F.E."/>
            <person name="Seedorf H."/>
            <person name="Turnbaugh P.J."/>
            <person name="Fulton R.S."/>
            <person name="Wollam A."/>
            <person name="Shah N."/>
            <person name="Wang C."/>
            <person name="Magrini V."/>
            <person name="Wilson R.K."/>
            <person name="Cantarel B.L."/>
            <person name="Coutinho P.M."/>
            <person name="Henrissat B."/>
            <person name="Crock L.W."/>
            <person name="Russell A."/>
            <person name="Verberkmoes N.C."/>
            <person name="Hettich R.L."/>
            <person name="Gordon J.I."/>
        </authorList>
    </citation>
    <scope>NUCLEOTIDE SEQUENCE [LARGE SCALE GENOMIC DNA]</scope>
    <source>
        <strain evidence="2">ATCC 33656 / DSM 3377 / JCM 17463 / KCTC 5835 / LMG 30912 / VPI 0990</strain>
    </source>
</reference>
<evidence type="ECO:0000313" key="2">
    <source>
        <dbReference type="Proteomes" id="UP000001477"/>
    </source>
</evidence>
<organism evidence="1 2">
    <name type="scientific">Agathobacter rectalis (strain ATCC 33656 / DSM 3377 / JCM 17463 / KCTC 5835 / VPI 0990)</name>
    <name type="common">Eubacterium rectale</name>
    <dbReference type="NCBI Taxonomy" id="515619"/>
    <lineage>
        <taxon>Bacteria</taxon>
        <taxon>Bacillati</taxon>
        <taxon>Bacillota</taxon>
        <taxon>Clostridia</taxon>
        <taxon>Lachnospirales</taxon>
        <taxon>Lachnospiraceae</taxon>
        <taxon>Agathobacter</taxon>
    </lineage>
</organism>
<accession>C4ZDI3</accession>